<evidence type="ECO:0000256" key="1">
    <source>
        <dbReference type="SAM" id="MobiDB-lite"/>
    </source>
</evidence>
<gene>
    <name evidence="2" type="primary">BnaC02g34360D</name>
    <name evidence="2" type="ORF">GSBRNA2T00090145001</name>
</gene>
<protein>
    <submittedName>
        <fullName evidence="2">BnaC02g34360D protein</fullName>
    </submittedName>
</protein>
<reference evidence="2 3" key="1">
    <citation type="journal article" date="2014" name="Science">
        <title>Plant genetics. Early allopolyploid evolution in the post-Neolithic Brassica napus oilseed genome.</title>
        <authorList>
            <person name="Chalhoub B."/>
            <person name="Denoeud F."/>
            <person name="Liu S."/>
            <person name="Parkin I.A."/>
            <person name="Tang H."/>
            <person name="Wang X."/>
            <person name="Chiquet J."/>
            <person name="Belcram H."/>
            <person name="Tong C."/>
            <person name="Samans B."/>
            <person name="Correa M."/>
            <person name="Da Silva C."/>
            <person name="Just J."/>
            <person name="Falentin C."/>
            <person name="Koh C.S."/>
            <person name="Le Clainche I."/>
            <person name="Bernard M."/>
            <person name="Bento P."/>
            <person name="Noel B."/>
            <person name="Labadie K."/>
            <person name="Alberti A."/>
            <person name="Charles M."/>
            <person name="Arnaud D."/>
            <person name="Guo H."/>
            <person name="Daviaud C."/>
            <person name="Alamery S."/>
            <person name="Jabbari K."/>
            <person name="Zhao M."/>
            <person name="Edger P.P."/>
            <person name="Chelaifa H."/>
            <person name="Tack D."/>
            <person name="Lassalle G."/>
            <person name="Mestiri I."/>
            <person name="Schnel N."/>
            <person name="Le Paslier M.C."/>
            <person name="Fan G."/>
            <person name="Renault V."/>
            <person name="Bayer P.E."/>
            <person name="Golicz A.A."/>
            <person name="Manoli S."/>
            <person name="Lee T.H."/>
            <person name="Thi V.H."/>
            <person name="Chalabi S."/>
            <person name="Hu Q."/>
            <person name="Fan C."/>
            <person name="Tollenaere R."/>
            <person name="Lu Y."/>
            <person name="Battail C."/>
            <person name="Shen J."/>
            <person name="Sidebottom C.H."/>
            <person name="Wang X."/>
            <person name="Canaguier A."/>
            <person name="Chauveau A."/>
            <person name="Berard A."/>
            <person name="Deniot G."/>
            <person name="Guan M."/>
            <person name="Liu Z."/>
            <person name="Sun F."/>
            <person name="Lim Y.P."/>
            <person name="Lyons E."/>
            <person name="Town C.D."/>
            <person name="Bancroft I."/>
            <person name="Wang X."/>
            <person name="Meng J."/>
            <person name="Ma J."/>
            <person name="Pires J.C."/>
            <person name="King G.J."/>
            <person name="Brunel D."/>
            <person name="Delourme R."/>
            <person name="Renard M."/>
            <person name="Aury J.M."/>
            <person name="Adams K.L."/>
            <person name="Batley J."/>
            <person name="Snowdon R.J."/>
            <person name="Tost J."/>
            <person name="Edwards D."/>
            <person name="Zhou Y."/>
            <person name="Hua W."/>
            <person name="Sharpe A.G."/>
            <person name="Paterson A.H."/>
            <person name="Guan C."/>
            <person name="Wincker P."/>
        </authorList>
    </citation>
    <scope>NUCLEOTIDE SEQUENCE [LARGE SCALE GENOMIC DNA]</scope>
    <source>
        <strain evidence="3">cv. Darmor-bzh</strain>
    </source>
</reference>
<keyword evidence="3" id="KW-1185">Reference proteome</keyword>
<proteinExistence type="predicted"/>
<dbReference type="EMBL" id="LK032058">
    <property type="protein sequence ID" value="CDY15817.1"/>
    <property type="molecule type" value="Genomic_DNA"/>
</dbReference>
<feature type="compositionally biased region" description="Basic and acidic residues" evidence="1">
    <location>
        <begin position="16"/>
        <end position="37"/>
    </location>
</feature>
<dbReference type="AlphaFoldDB" id="A0A078FSJ0"/>
<accession>A0A078FSJ0</accession>
<organism evidence="2 3">
    <name type="scientific">Brassica napus</name>
    <name type="common">Rape</name>
    <dbReference type="NCBI Taxonomy" id="3708"/>
    <lineage>
        <taxon>Eukaryota</taxon>
        <taxon>Viridiplantae</taxon>
        <taxon>Streptophyta</taxon>
        <taxon>Embryophyta</taxon>
        <taxon>Tracheophyta</taxon>
        <taxon>Spermatophyta</taxon>
        <taxon>Magnoliopsida</taxon>
        <taxon>eudicotyledons</taxon>
        <taxon>Gunneridae</taxon>
        <taxon>Pentapetalae</taxon>
        <taxon>rosids</taxon>
        <taxon>malvids</taxon>
        <taxon>Brassicales</taxon>
        <taxon>Brassicaceae</taxon>
        <taxon>Brassiceae</taxon>
        <taxon>Brassica</taxon>
    </lineage>
</organism>
<dbReference type="Gramene" id="CDY15817">
    <property type="protein sequence ID" value="CDY15817"/>
    <property type="gene ID" value="GSBRNA2T00090145001"/>
</dbReference>
<name>A0A078FSJ0_BRANA</name>
<dbReference type="Proteomes" id="UP000028999">
    <property type="component" value="Unassembled WGS sequence"/>
</dbReference>
<evidence type="ECO:0000313" key="3">
    <source>
        <dbReference type="Proteomes" id="UP000028999"/>
    </source>
</evidence>
<sequence>MGISEMGGVRWDLRISERDTGGVEAKGGKRWGERGEEGSGGSRGNGGGRRASPEVEDDSCMAETRSGRAQRFCIGKWVRESLT</sequence>
<feature type="compositionally biased region" description="Gly residues" evidence="1">
    <location>
        <begin position="38"/>
        <end position="49"/>
    </location>
</feature>
<feature type="region of interest" description="Disordered" evidence="1">
    <location>
        <begin position="16"/>
        <end position="63"/>
    </location>
</feature>
<dbReference type="PaxDb" id="3708-A0A078FSJ0"/>
<evidence type="ECO:0000313" key="2">
    <source>
        <dbReference type="EMBL" id="CDY15817.1"/>
    </source>
</evidence>